<evidence type="ECO:0008006" key="3">
    <source>
        <dbReference type="Google" id="ProtNLM"/>
    </source>
</evidence>
<dbReference type="Proteomes" id="UP000194435">
    <property type="component" value="Unassembled WGS sequence"/>
</dbReference>
<dbReference type="AlphaFoldDB" id="A0A9X8X4U0"/>
<evidence type="ECO:0000313" key="2">
    <source>
        <dbReference type="Proteomes" id="UP000194435"/>
    </source>
</evidence>
<organism evidence="1 2">
    <name type="scientific">Bacillus paranthracis</name>
    <dbReference type="NCBI Taxonomy" id="2026186"/>
    <lineage>
        <taxon>Bacteria</taxon>
        <taxon>Bacillati</taxon>
        <taxon>Bacillota</taxon>
        <taxon>Bacilli</taxon>
        <taxon>Bacillales</taxon>
        <taxon>Bacillaceae</taxon>
        <taxon>Bacillus</taxon>
        <taxon>Bacillus cereus group</taxon>
    </lineage>
</organism>
<evidence type="ECO:0000313" key="1">
    <source>
        <dbReference type="EMBL" id="SMD97839.1"/>
    </source>
</evidence>
<reference evidence="1 2" key="1">
    <citation type="submission" date="2017-04" db="EMBL/GenBank/DDBJ databases">
        <authorList>
            <person name="Criscuolo A."/>
        </authorList>
    </citation>
    <scope>NUCLEOTIDE SEQUENCE [LARGE SCALE GENOMIC DNA]</scope>
    <source>
        <strain evidence="1">16-00221</strain>
    </source>
</reference>
<comment type="caution">
    <text evidence="1">The sequence shown here is derived from an EMBL/GenBank/DDBJ whole genome shotgun (WGS) entry which is preliminary data.</text>
</comment>
<sequence length="43" mass="4907">MKKLMFLGMVIGVVFLTQFIEQYSSRPDVLTQGTQQIVETIES</sequence>
<name>A0A9X8X4U0_9BACI</name>
<proteinExistence type="predicted"/>
<accession>A0A9X8X4U0</accession>
<dbReference type="EMBL" id="FWZC01000030">
    <property type="protein sequence ID" value="SMD97839.1"/>
    <property type="molecule type" value="Genomic_DNA"/>
</dbReference>
<gene>
    <name evidence="1" type="ORF">BACERE00221_01890</name>
</gene>
<dbReference type="NCBIfam" id="NF033801">
    <property type="entry name" value="NprX_fam"/>
    <property type="match status" value="1"/>
</dbReference>
<dbReference type="RefSeq" id="WP_000735750.1">
    <property type="nucleotide sequence ID" value="NZ_BPLB01000012.1"/>
</dbReference>
<protein>
    <recommendedName>
        <fullName evidence="3">NprX family peptide pheromone</fullName>
    </recommendedName>
</protein>